<keyword evidence="2" id="KW-1185">Reference proteome</keyword>
<reference evidence="1" key="1">
    <citation type="journal article" date="2020" name="Stud. Mycol.">
        <title>101 Dothideomycetes genomes: a test case for predicting lifestyles and emergence of pathogens.</title>
        <authorList>
            <person name="Haridas S."/>
            <person name="Albert R."/>
            <person name="Binder M."/>
            <person name="Bloem J."/>
            <person name="Labutti K."/>
            <person name="Salamov A."/>
            <person name="Andreopoulos B."/>
            <person name="Baker S."/>
            <person name="Barry K."/>
            <person name="Bills G."/>
            <person name="Bluhm B."/>
            <person name="Cannon C."/>
            <person name="Castanera R."/>
            <person name="Culley D."/>
            <person name="Daum C."/>
            <person name="Ezra D."/>
            <person name="Gonzalez J."/>
            <person name="Henrissat B."/>
            <person name="Kuo A."/>
            <person name="Liang C."/>
            <person name="Lipzen A."/>
            <person name="Lutzoni F."/>
            <person name="Magnuson J."/>
            <person name="Mondo S."/>
            <person name="Nolan M."/>
            <person name="Ohm R."/>
            <person name="Pangilinan J."/>
            <person name="Park H.-J."/>
            <person name="Ramirez L."/>
            <person name="Alfaro M."/>
            <person name="Sun H."/>
            <person name="Tritt A."/>
            <person name="Yoshinaga Y."/>
            <person name="Zwiers L.-H."/>
            <person name="Turgeon B."/>
            <person name="Goodwin S."/>
            <person name="Spatafora J."/>
            <person name="Crous P."/>
            <person name="Grigoriev I."/>
        </authorList>
    </citation>
    <scope>NUCLEOTIDE SEQUENCE</scope>
    <source>
        <strain evidence="1">ATCC 200398</strain>
    </source>
</reference>
<gene>
    <name evidence="1" type="ORF">BDR25DRAFT_280715</name>
</gene>
<organism evidence="1 2">
    <name type="scientific">Lindgomyces ingoldianus</name>
    <dbReference type="NCBI Taxonomy" id="673940"/>
    <lineage>
        <taxon>Eukaryota</taxon>
        <taxon>Fungi</taxon>
        <taxon>Dikarya</taxon>
        <taxon>Ascomycota</taxon>
        <taxon>Pezizomycotina</taxon>
        <taxon>Dothideomycetes</taxon>
        <taxon>Pleosporomycetidae</taxon>
        <taxon>Pleosporales</taxon>
        <taxon>Lindgomycetaceae</taxon>
        <taxon>Lindgomyces</taxon>
    </lineage>
</organism>
<proteinExistence type="predicted"/>
<name>A0ACB6R4E8_9PLEO</name>
<sequence>MAPTLGKRKRITREQFEQPSRSPSPSPSLESDHSNRDDMQDIFRRAFEARFKPLDAEPKKQKITQEPESGKEELDGESDWSGISSEDDVEVVECTSARLAGDRASKAEMRAFMSSKPPFSTHQIHPQSTKPKKVEGDRDDPSETLHLKNDLALQRLLRDSHLLSSASVSASSGISTPALSLTGSQRHRSTDLHLLTLGAKSSVHTQKNMPMAHRKGIIAKAKQREDKRRAEARENGVILEKAVKVKKYMREREKGVGGPGVGRFRGGTLSLSKNDLRDITRGGGSGRGKEKEKRGRR</sequence>
<dbReference type="EMBL" id="MU003498">
    <property type="protein sequence ID" value="KAF2474026.1"/>
    <property type="molecule type" value="Genomic_DNA"/>
</dbReference>
<evidence type="ECO:0000313" key="2">
    <source>
        <dbReference type="Proteomes" id="UP000799755"/>
    </source>
</evidence>
<accession>A0ACB6R4E8</accession>
<dbReference type="Proteomes" id="UP000799755">
    <property type="component" value="Unassembled WGS sequence"/>
</dbReference>
<evidence type="ECO:0000313" key="1">
    <source>
        <dbReference type="EMBL" id="KAF2474026.1"/>
    </source>
</evidence>
<comment type="caution">
    <text evidence="1">The sequence shown here is derived from an EMBL/GenBank/DDBJ whole genome shotgun (WGS) entry which is preliminary data.</text>
</comment>
<protein>
    <submittedName>
        <fullName evidence="1">Uncharacterized protein</fullName>
    </submittedName>
</protein>